<evidence type="ECO:0000313" key="3">
    <source>
        <dbReference type="Proteomes" id="UP000236333"/>
    </source>
</evidence>
<organism evidence="2 3">
    <name type="scientific">Tetrabaena socialis</name>
    <dbReference type="NCBI Taxonomy" id="47790"/>
    <lineage>
        <taxon>Eukaryota</taxon>
        <taxon>Viridiplantae</taxon>
        <taxon>Chlorophyta</taxon>
        <taxon>core chlorophytes</taxon>
        <taxon>Chlorophyceae</taxon>
        <taxon>CS clade</taxon>
        <taxon>Chlamydomonadales</taxon>
        <taxon>Tetrabaenaceae</taxon>
        <taxon>Tetrabaena</taxon>
    </lineage>
</organism>
<reference evidence="2 3" key="1">
    <citation type="journal article" date="2017" name="Mol. Biol. Evol.">
        <title>The 4-celled Tetrabaena socialis nuclear genome reveals the essential components for genetic control of cell number at the origin of multicellularity in the volvocine lineage.</title>
        <authorList>
            <person name="Featherston J."/>
            <person name="Arakaki Y."/>
            <person name="Hanschen E.R."/>
            <person name="Ferris P.J."/>
            <person name="Michod R.E."/>
            <person name="Olson B.J.S.C."/>
            <person name="Nozaki H."/>
            <person name="Durand P.M."/>
        </authorList>
    </citation>
    <scope>NUCLEOTIDE SEQUENCE [LARGE SCALE GENOMIC DNA]</scope>
    <source>
        <strain evidence="2 3">NIES-571</strain>
    </source>
</reference>
<feature type="non-terminal residue" evidence="2">
    <location>
        <position position="76"/>
    </location>
</feature>
<protein>
    <submittedName>
        <fullName evidence="2">Uncharacterized protein</fullName>
    </submittedName>
</protein>
<dbReference type="AlphaFoldDB" id="A0A2J8AFY8"/>
<gene>
    <name evidence="2" type="ORF">TSOC_001707</name>
</gene>
<comment type="caution">
    <text evidence="2">The sequence shown here is derived from an EMBL/GenBank/DDBJ whole genome shotgun (WGS) entry which is preliminary data.</text>
</comment>
<dbReference type="Proteomes" id="UP000236333">
    <property type="component" value="Unassembled WGS sequence"/>
</dbReference>
<feature type="region of interest" description="Disordered" evidence="1">
    <location>
        <begin position="54"/>
        <end position="76"/>
    </location>
</feature>
<proteinExistence type="predicted"/>
<dbReference type="OrthoDB" id="543622at2759"/>
<evidence type="ECO:0000313" key="2">
    <source>
        <dbReference type="EMBL" id="PNH11437.1"/>
    </source>
</evidence>
<dbReference type="EMBL" id="PGGS01000029">
    <property type="protein sequence ID" value="PNH11437.1"/>
    <property type="molecule type" value="Genomic_DNA"/>
</dbReference>
<keyword evidence="3" id="KW-1185">Reference proteome</keyword>
<evidence type="ECO:0000256" key="1">
    <source>
        <dbReference type="SAM" id="MobiDB-lite"/>
    </source>
</evidence>
<name>A0A2J8AFY8_9CHLO</name>
<sequence length="76" mass="8100">MSRTYVEEAGANDGPLPALHQDMQWQGNDVRIFAHAAAETQVAIKDALATKFPASRGASRGMDSIAQGVNDPGFLE</sequence>
<accession>A0A2J8AFY8</accession>